<keyword evidence="2" id="KW-1133">Transmembrane helix</keyword>
<dbReference type="InterPro" id="IPR006143">
    <property type="entry name" value="RND_pump_MFP"/>
</dbReference>
<feature type="domain" description="CusB-like beta-barrel" evidence="4">
    <location>
        <begin position="226"/>
        <end position="298"/>
    </location>
</feature>
<dbReference type="Gene3D" id="2.40.30.170">
    <property type="match status" value="1"/>
</dbReference>
<dbReference type="Pfam" id="PF25954">
    <property type="entry name" value="Beta-barrel_RND_2"/>
    <property type="match status" value="1"/>
</dbReference>
<dbReference type="SUPFAM" id="SSF111369">
    <property type="entry name" value="HlyD-like secretion proteins"/>
    <property type="match status" value="1"/>
</dbReference>
<evidence type="ECO:0000256" key="1">
    <source>
        <dbReference type="ARBA" id="ARBA00009477"/>
    </source>
</evidence>
<name>A0AAU8LWC2_9BACT</name>
<dbReference type="Pfam" id="PF25917">
    <property type="entry name" value="BSH_RND"/>
    <property type="match status" value="1"/>
</dbReference>
<dbReference type="GO" id="GO:1990281">
    <property type="term" value="C:efflux pump complex"/>
    <property type="evidence" value="ECO:0007669"/>
    <property type="project" value="TreeGrafter"/>
</dbReference>
<dbReference type="KEGG" id="eaj:Q3M24_02180"/>
<keyword evidence="2" id="KW-0812">Transmembrane</keyword>
<gene>
    <name evidence="6" type="ORF">Q3M24_02180</name>
</gene>
<dbReference type="InterPro" id="IPR058637">
    <property type="entry name" value="YknX-like_C"/>
</dbReference>
<feature type="transmembrane region" description="Helical" evidence="2">
    <location>
        <begin position="13"/>
        <end position="37"/>
    </location>
</feature>
<dbReference type="Gene3D" id="2.40.50.100">
    <property type="match status" value="1"/>
</dbReference>
<proteinExistence type="inferred from homology"/>
<evidence type="ECO:0000256" key="2">
    <source>
        <dbReference type="SAM" id="Phobius"/>
    </source>
</evidence>
<keyword evidence="2" id="KW-0472">Membrane</keyword>
<dbReference type="PANTHER" id="PTHR30469">
    <property type="entry name" value="MULTIDRUG RESISTANCE PROTEIN MDTA"/>
    <property type="match status" value="1"/>
</dbReference>
<comment type="similarity">
    <text evidence="1">Belongs to the membrane fusion protein (MFP) (TC 8.A.1) family.</text>
</comment>
<reference evidence="6" key="2">
    <citation type="submission" date="2024-06" db="EMBL/GenBank/DDBJ databases">
        <authorList>
            <person name="Plum-Jensen L.E."/>
            <person name="Schramm A."/>
            <person name="Marshall I.P.G."/>
        </authorList>
    </citation>
    <scope>NUCLEOTIDE SEQUENCE</scope>
    <source>
        <strain evidence="6">Rat1</strain>
    </source>
</reference>
<dbReference type="EMBL" id="CP159373">
    <property type="protein sequence ID" value="XCN73582.1"/>
    <property type="molecule type" value="Genomic_DNA"/>
</dbReference>
<dbReference type="AlphaFoldDB" id="A0AAU8LWC2"/>
<evidence type="ECO:0000313" key="6">
    <source>
        <dbReference type="EMBL" id="XCN73582.1"/>
    </source>
</evidence>
<protein>
    <submittedName>
        <fullName evidence="6">Efflux RND transporter periplasmic adaptor subunit</fullName>
    </submittedName>
</protein>
<dbReference type="InterPro" id="IPR058625">
    <property type="entry name" value="MdtA-like_BSH"/>
</dbReference>
<feature type="domain" description="YknX-like C-terminal permuted SH3-like" evidence="5">
    <location>
        <begin position="306"/>
        <end position="373"/>
    </location>
</feature>
<sequence length="385" mass="42688">MTSPQPKTLRGKIVWFILKSLPGIFFVMILLVAALLLQQRVNEQKEARKEELKNSTAVEAPPTNVITLELRPTALRDKITLPGMIEPWAELDLMSKIGGTIEDIEVKEGDHVHKGQLIARAESNDYRIALDSAKAAYALAKADYSRNKTLRSKGISTQANLDEQQSTLIQAKAAVENAELALSRCRITAPIAGLISELNAEIGMVVNQMMPEPVAKIIQIDRVKAVVAVPEADVSAVRQLKQVGVQIRSLNNVRFQAKVHFLAPAPETLAHAYRLELALDNPEEQILPGMFLQADIVKQTEEQIIAVPLYTVISRNDDEQFVYVVEDGVARKRPVETGFTEGWQILIRSGLEQGEKVIIQGHRTVEDGQKVRVVKELTDLSGFMP</sequence>
<accession>A0AAU8LWC2</accession>
<reference evidence="6" key="1">
    <citation type="journal article" date="2024" name="Syst. Appl. Microbiol.">
        <title>First single-strain enrichments of Electrothrix cable bacteria, description of E. aestuarii sp. nov. and E. rattekaaiensis sp. nov., and proposal of a cable bacteria taxonomy following the rules of the SeqCode.</title>
        <authorList>
            <person name="Plum-Jensen L.E."/>
            <person name="Schramm A."/>
            <person name="Marshall I.P.G."/>
        </authorList>
    </citation>
    <scope>NUCLEOTIDE SEQUENCE</scope>
    <source>
        <strain evidence="6">Rat1</strain>
    </source>
</reference>
<dbReference type="InterPro" id="IPR058792">
    <property type="entry name" value="Beta-barrel_RND_2"/>
</dbReference>
<dbReference type="Gene3D" id="2.40.420.20">
    <property type="match status" value="1"/>
</dbReference>
<dbReference type="NCBIfam" id="TIGR01730">
    <property type="entry name" value="RND_mfp"/>
    <property type="match status" value="1"/>
</dbReference>
<evidence type="ECO:0000259" key="3">
    <source>
        <dbReference type="Pfam" id="PF25917"/>
    </source>
</evidence>
<feature type="domain" description="Multidrug resistance protein MdtA-like barrel-sandwich hybrid" evidence="3">
    <location>
        <begin position="92"/>
        <end position="212"/>
    </location>
</feature>
<dbReference type="Pfam" id="PF25989">
    <property type="entry name" value="YknX_C"/>
    <property type="match status" value="1"/>
</dbReference>
<dbReference type="GO" id="GO:0015562">
    <property type="term" value="F:efflux transmembrane transporter activity"/>
    <property type="evidence" value="ECO:0007669"/>
    <property type="project" value="TreeGrafter"/>
</dbReference>
<dbReference type="Gene3D" id="1.10.287.470">
    <property type="entry name" value="Helix hairpin bin"/>
    <property type="match status" value="1"/>
</dbReference>
<evidence type="ECO:0000259" key="5">
    <source>
        <dbReference type="Pfam" id="PF25989"/>
    </source>
</evidence>
<evidence type="ECO:0000259" key="4">
    <source>
        <dbReference type="Pfam" id="PF25954"/>
    </source>
</evidence>
<organism evidence="6">
    <name type="scientific">Candidatus Electrothrix aestuarii</name>
    <dbReference type="NCBI Taxonomy" id="3062594"/>
    <lineage>
        <taxon>Bacteria</taxon>
        <taxon>Pseudomonadati</taxon>
        <taxon>Thermodesulfobacteriota</taxon>
        <taxon>Desulfobulbia</taxon>
        <taxon>Desulfobulbales</taxon>
        <taxon>Desulfobulbaceae</taxon>
        <taxon>Candidatus Electrothrix</taxon>
    </lineage>
</organism>